<protein>
    <submittedName>
        <fullName evidence="2">Uncharacterized protein</fullName>
    </submittedName>
</protein>
<accession>A0A0H2RXA5</accession>
<dbReference type="AlphaFoldDB" id="A0A0H2RXA5"/>
<evidence type="ECO:0000256" key="1">
    <source>
        <dbReference type="SAM" id="MobiDB-lite"/>
    </source>
</evidence>
<proteinExistence type="predicted"/>
<reference evidence="2 3" key="1">
    <citation type="submission" date="2015-04" db="EMBL/GenBank/DDBJ databases">
        <title>Complete genome sequence of Schizopora paradoxa KUC8140, a cosmopolitan wood degrader in East Asia.</title>
        <authorList>
            <consortium name="DOE Joint Genome Institute"/>
            <person name="Min B."/>
            <person name="Park H."/>
            <person name="Jang Y."/>
            <person name="Kim J.-J."/>
            <person name="Kim K.H."/>
            <person name="Pangilinan J."/>
            <person name="Lipzen A."/>
            <person name="Riley R."/>
            <person name="Grigoriev I.V."/>
            <person name="Spatafora J.W."/>
            <person name="Choi I.-G."/>
        </authorList>
    </citation>
    <scope>NUCLEOTIDE SEQUENCE [LARGE SCALE GENOMIC DNA]</scope>
    <source>
        <strain evidence="2 3">KUC8140</strain>
    </source>
</reference>
<dbReference type="Proteomes" id="UP000053477">
    <property type="component" value="Unassembled WGS sequence"/>
</dbReference>
<keyword evidence="3" id="KW-1185">Reference proteome</keyword>
<evidence type="ECO:0000313" key="3">
    <source>
        <dbReference type="Proteomes" id="UP000053477"/>
    </source>
</evidence>
<dbReference type="EMBL" id="KQ085949">
    <property type="protein sequence ID" value="KLO14073.1"/>
    <property type="molecule type" value="Genomic_DNA"/>
</dbReference>
<dbReference type="InParanoid" id="A0A0H2RXA5"/>
<organism evidence="2 3">
    <name type="scientific">Schizopora paradoxa</name>
    <dbReference type="NCBI Taxonomy" id="27342"/>
    <lineage>
        <taxon>Eukaryota</taxon>
        <taxon>Fungi</taxon>
        <taxon>Dikarya</taxon>
        <taxon>Basidiomycota</taxon>
        <taxon>Agaricomycotina</taxon>
        <taxon>Agaricomycetes</taxon>
        <taxon>Hymenochaetales</taxon>
        <taxon>Schizoporaceae</taxon>
        <taxon>Schizopora</taxon>
    </lineage>
</organism>
<evidence type="ECO:0000313" key="2">
    <source>
        <dbReference type="EMBL" id="KLO14073.1"/>
    </source>
</evidence>
<gene>
    <name evidence="2" type="ORF">SCHPADRAFT_889549</name>
</gene>
<name>A0A0H2RXA5_9AGAM</name>
<sequence length="425" mass="48286">MYGKQACRSDRFLPIFSPFNVLRVGEGYLRRNIEKLCTDERKDANLRRMKEFRWLAGAGWSRWLVDKNACTVGEGFDRNADVEISTHTTNITLITIHLYVVRKANSHRERDLVVIRSKQDIPSGVASLEAARVRASSRDMCVRESTGRVLHLGMENSGESDADTGSICTEVFIDTADADLSRQATKYGVQTNPGDAAFWTRTKYFTFLDVDRRHLDRELYSESMKYRERSKQNLKIQGMYIVPRFYEPFYGRHLALFGSEVGLGEAKGTSINYSDPPAYSRPSGRVSVEPPLCRRPSHRRTIPPVIHPSVFSSASYLSKFDGTRASVPSTPRPWDPLDNPSRGRSTDWTGDERVHHTQTALKLILHHHAFLGWRAYECFVGMRSVGLELEPESLKNSLLSTCSREEAHDCSAQMMRAYIHTRNAA</sequence>
<feature type="region of interest" description="Disordered" evidence="1">
    <location>
        <begin position="322"/>
        <end position="351"/>
    </location>
</feature>